<dbReference type="Pfam" id="PF01535">
    <property type="entry name" value="PPR"/>
    <property type="match status" value="7"/>
</dbReference>
<gene>
    <name evidence="3" type="ORF">SELMODRAFT_13509</name>
</gene>
<dbReference type="HOGENOM" id="CLU_002706_0_0_1"/>
<dbReference type="NCBIfam" id="TIGR00756">
    <property type="entry name" value="PPR"/>
    <property type="match status" value="1"/>
</dbReference>
<reference evidence="3 4" key="1">
    <citation type="journal article" date="2011" name="Science">
        <title>The Selaginella genome identifies genetic changes associated with the evolution of vascular plants.</title>
        <authorList>
            <person name="Banks J.A."/>
            <person name="Nishiyama T."/>
            <person name="Hasebe M."/>
            <person name="Bowman J.L."/>
            <person name="Gribskov M."/>
            <person name="dePamphilis C."/>
            <person name="Albert V.A."/>
            <person name="Aono N."/>
            <person name="Aoyama T."/>
            <person name="Ambrose B.A."/>
            <person name="Ashton N.W."/>
            <person name="Axtell M.J."/>
            <person name="Barker E."/>
            <person name="Barker M.S."/>
            <person name="Bennetzen J.L."/>
            <person name="Bonawitz N.D."/>
            <person name="Chapple C."/>
            <person name="Cheng C."/>
            <person name="Correa L.G."/>
            <person name="Dacre M."/>
            <person name="DeBarry J."/>
            <person name="Dreyer I."/>
            <person name="Elias M."/>
            <person name="Engstrom E.M."/>
            <person name="Estelle M."/>
            <person name="Feng L."/>
            <person name="Finet C."/>
            <person name="Floyd S.K."/>
            <person name="Frommer W.B."/>
            <person name="Fujita T."/>
            <person name="Gramzow L."/>
            <person name="Gutensohn M."/>
            <person name="Harholt J."/>
            <person name="Hattori M."/>
            <person name="Heyl A."/>
            <person name="Hirai T."/>
            <person name="Hiwatashi Y."/>
            <person name="Ishikawa M."/>
            <person name="Iwata M."/>
            <person name="Karol K.G."/>
            <person name="Koehler B."/>
            <person name="Kolukisaoglu U."/>
            <person name="Kubo M."/>
            <person name="Kurata T."/>
            <person name="Lalonde S."/>
            <person name="Li K."/>
            <person name="Li Y."/>
            <person name="Litt A."/>
            <person name="Lyons E."/>
            <person name="Manning G."/>
            <person name="Maruyama T."/>
            <person name="Michael T.P."/>
            <person name="Mikami K."/>
            <person name="Miyazaki S."/>
            <person name="Morinaga S."/>
            <person name="Murata T."/>
            <person name="Mueller-Roeber B."/>
            <person name="Nelson D.R."/>
            <person name="Obara M."/>
            <person name="Oguri Y."/>
            <person name="Olmstead R.G."/>
            <person name="Onodera N."/>
            <person name="Petersen B.L."/>
            <person name="Pils B."/>
            <person name="Prigge M."/>
            <person name="Rensing S.A."/>
            <person name="Riano-Pachon D.M."/>
            <person name="Roberts A.W."/>
            <person name="Sato Y."/>
            <person name="Scheller H.V."/>
            <person name="Schulz B."/>
            <person name="Schulz C."/>
            <person name="Shakirov E.V."/>
            <person name="Shibagaki N."/>
            <person name="Shinohara N."/>
            <person name="Shippen D.E."/>
            <person name="Soerensen I."/>
            <person name="Sotooka R."/>
            <person name="Sugimoto N."/>
            <person name="Sugita M."/>
            <person name="Sumikawa N."/>
            <person name="Tanurdzic M."/>
            <person name="Theissen G."/>
            <person name="Ulvskov P."/>
            <person name="Wakazuki S."/>
            <person name="Weng J.K."/>
            <person name="Willats W.W."/>
            <person name="Wipf D."/>
            <person name="Wolf P.G."/>
            <person name="Yang L."/>
            <person name="Zimmer A.D."/>
            <person name="Zhu Q."/>
            <person name="Mitros T."/>
            <person name="Hellsten U."/>
            <person name="Loque D."/>
            <person name="Otillar R."/>
            <person name="Salamov A."/>
            <person name="Schmutz J."/>
            <person name="Shapiro H."/>
            <person name="Lindquist E."/>
            <person name="Lucas S."/>
            <person name="Rokhsar D."/>
            <person name="Grigoriev I.V."/>
        </authorList>
    </citation>
    <scope>NUCLEOTIDE SEQUENCE [LARGE SCALE GENOMIC DNA]</scope>
</reference>
<protein>
    <recommendedName>
        <fullName evidence="5">Pentacotripeptide-repeat region of PRORP domain-containing protein</fullName>
    </recommendedName>
</protein>
<dbReference type="InParanoid" id="D8S9J4"/>
<evidence type="ECO:0000313" key="3">
    <source>
        <dbReference type="EMBL" id="EFJ18829.1"/>
    </source>
</evidence>
<name>D8S9J4_SELML</name>
<dbReference type="GO" id="GO:0009451">
    <property type="term" value="P:RNA modification"/>
    <property type="evidence" value="ECO:0007669"/>
    <property type="project" value="InterPro"/>
</dbReference>
<dbReference type="STRING" id="88036.D8S9J4"/>
<dbReference type="PANTHER" id="PTHR47926">
    <property type="entry name" value="PENTATRICOPEPTIDE REPEAT-CONTAINING PROTEIN"/>
    <property type="match status" value="1"/>
</dbReference>
<dbReference type="eggNOG" id="KOG4197">
    <property type="taxonomic scope" value="Eukaryota"/>
</dbReference>
<feature type="non-terminal residue" evidence="3">
    <location>
        <position position="344"/>
    </location>
</feature>
<dbReference type="Gene3D" id="1.25.40.10">
    <property type="entry name" value="Tetratricopeptide repeat domain"/>
    <property type="match status" value="2"/>
</dbReference>
<dbReference type="Gramene" id="EFJ18829">
    <property type="protein sequence ID" value="EFJ18829"/>
    <property type="gene ID" value="SELMODRAFT_13509"/>
</dbReference>
<dbReference type="FunFam" id="1.25.40.10:FF:000158">
    <property type="entry name" value="pentatricopeptide repeat-containing protein At2g33680"/>
    <property type="match status" value="1"/>
</dbReference>
<dbReference type="GO" id="GO:0048731">
    <property type="term" value="P:system development"/>
    <property type="evidence" value="ECO:0007669"/>
    <property type="project" value="UniProtKB-ARBA"/>
</dbReference>
<dbReference type="Proteomes" id="UP000001514">
    <property type="component" value="Unassembled WGS sequence"/>
</dbReference>
<dbReference type="InterPro" id="IPR046960">
    <property type="entry name" value="PPR_At4g14850-like_plant"/>
</dbReference>
<evidence type="ECO:0000256" key="2">
    <source>
        <dbReference type="PROSITE-ProRule" id="PRU00708"/>
    </source>
</evidence>
<evidence type="ECO:0000256" key="1">
    <source>
        <dbReference type="ARBA" id="ARBA00022737"/>
    </source>
</evidence>
<sequence>KNLEEGRCLHAGIKRTDLSRDSYLNNLLIAMYGRHGSPADARDVFDKLGASTTIFSWNLLITAFVSSAKTQDAAAAFSRMPQHDVVSWNAVLSAYTRSGRTPMARQLFDSMPQRSVVSWTTMITAYTESRHLSNAKSFFYKMPQHNKTGLLEKVVILFDRVPQCNMSSCNSTLVAYVQCGYLDQAHKLFARIPDRDLASWSIMILGCAGNRQERLALEHFGEMLLEGIKCDEITMLGVLSACNHLGLIQEGVSYFVMMVAELGIDPFVEHFSSLVDLLARVGQLREAHDLLRNMPFVPDPAACCSMLGACRTHGDVELGAYTAANEEFGIEPHHPSPYLLLSSM</sequence>
<dbReference type="GO" id="GO:0003723">
    <property type="term" value="F:RNA binding"/>
    <property type="evidence" value="ECO:0007669"/>
    <property type="project" value="InterPro"/>
</dbReference>
<dbReference type="KEGG" id="smo:SELMODRAFT_13509"/>
<dbReference type="PROSITE" id="PS51375">
    <property type="entry name" value="PPR"/>
    <property type="match status" value="1"/>
</dbReference>
<evidence type="ECO:0000313" key="4">
    <source>
        <dbReference type="Proteomes" id="UP000001514"/>
    </source>
</evidence>
<dbReference type="AlphaFoldDB" id="D8S9J4"/>
<keyword evidence="4" id="KW-1185">Reference proteome</keyword>
<dbReference type="PANTHER" id="PTHR47926:SF533">
    <property type="entry name" value="DYW DOMAIN-CONTAINING PROTEIN"/>
    <property type="match status" value="1"/>
</dbReference>
<dbReference type="InterPro" id="IPR002885">
    <property type="entry name" value="PPR_rpt"/>
</dbReference>
<dbReference type="InterPro" id="IPR011990">
    <property type="entry name" value="TPR-like_helical_dom_sf"/>
</dbReference>
<accession>D8S9J4</accession>
<proteinExistence type="predicted"/>
<dbReference type="EMBL" id="GL377608">
    <property type="protein sequence ID" value="EFJ18829.1"/>
    <property type="molecule type" value="Genomic_DNA"/>
</dbReference>
<evidence type="ECO:0008006" key="5">
    <source>
        <dbReference type="Google" id="ProtNLM"/>
    </source>
</evidence>
<keyword evidence="1" id="KW-0677">Repeat</keyword>
<feature type="non-terminal residue" evidence="3">
    <location>
        <position position="1"/>
    </location>
</feature>
<organism evidence="4">
    <name type="scientific">Selaginella moellendorffii</name>
    <name type="common">Spikemoss</name>
    <dbReference type="NCBI Taxonomy" id="88036"/>
    <lineage>
        <taxon>Eukaryota</taxon>
        <taxon>Viridiplantae</taxon>
        <taxon>Streptophyta</taxon>
        <taxon>Embryophyta</taxon>
        <taxon>Tracheophyta</taxon>
        <taxon>Lycopodiopsida</taxon>
        <taxon>Selaginellales</taxon>
        <taxon>Selaginellaceae</taxon>
        <taxon>Selaginella</taxon>
    </lineage>
</organism>
<feature type="repeat" description="PPR" evidence="2">
    <location>
        <begin position="84"/>
        <end position="118"/>
    </location>
</feature>